<accession>A0A242KBQ5</accession>
<reference evidence="2" key="3">
    <citation type="submission" date="2024-03" db="EMBL/GenBank/DDBJ databases">
        <title>The Genome Sequence of Enterococcus sp. DIV0242b.</title>
        <authorList>
            <consortium name="The Broad Institute Genomics Platform"/>
            <consortium name="The Broad Institute Microbial Omics Core"/>
            <consortium name="The Broad Institute Genomic Center for Infectious Diseases"/>
            <person name="Earl A."/>
            <person name="Manson A."/>
            <person name="Gilmore M."/>
            <person name="Schwartman J."/>
            <person name="Shea T."/>
            <person name="Abouelleil A."/>
            <person name="Cao P."/>
            <person name="Chapman S."/>
            <person name="Cusick C."/>
            <person name="Young S."/>
            <person name="Neafsey D."/>
            <person name="Nusbaum C."/>
            <person name="Birren B."/>
        </authorList>
    </citation>
    <scope>NUCLEOTIDE SEQUENCE</scope>
    <source>
        <strain evidence="2">9E7_DIV0242</strain>
    </source>
</reference>
<organism evidence="1">
    <name type="scientific">Candidatus Enterococcus clewellii</name>
    <dbReference type="NCBI Taxonomy" id="1834193"/>
    <lineage>
        <taxon>Bacteria</taxon>
        <taxon>Bacillati</taxon>
        <taxon>Bacillota</taxon>
        <taxon>Bacilli</taxon>
        <taxon>Lactobacillales</taxon>
        <taxon>Enterococcaceae</taxon>
        <taxon>Enterococcus</taxon>
    </lineage>
</organism>
<dbReference type="InterPro" id="IPR007530">
    <property type="entry name" value="Aminoglycoside_adenylylTfrase"/>
</dbReference>
<dbReference type="SUPFAM" id="SSF81301">
    <property type="entry name" value="Nucleotidyltransferase"/>
    <property type="match status" value="1"/>
</dbReference>
<dbReference type="Proteomes" id="UP000195141">
    <property type="component" value="Chromosome"/>
</dbReference>
<dbReference type="EMBL" id="CP147247">
    <property type="protein sequence ID" value="WYJ88666.1"/>
    <property type="molecule type" value="Genomic_DNA"/>
</dbReference>
<dbReference type="Gene3D" id="1.20.120.330">
    <property type="entry name" value="Nucleotidyltransferases domain 2"/>
    <property type="match status" value="1"/>
</dbReference>
<dbReference type="SUPFAM" id="SSF81631">
    <property type="entry name" value="PAP/OAS1 substrate-binding domain"/>
    <property type="match status" value="1"/>
</dbReference>
<dbReference type="EMBL" id="NGMM01000001">
    <property type="protein sequence ID" value="OTP18605.1"/>
    <property type="molecule type" value="Genomic_DNA"/>
</dbReference>
<reference evidence="1" key="1">
    <citation type="submission" date="2017-05" db="EMBL/GenBank/DDBJ databases">
        <title>The Genome Sequence of Enterococcus sp. 9E7_DIV0242.</title>
        <authorList>
            <consortium name="The Broad Institute Genomics Platform"/>
            <consortium name="The Broad Institute Genomic Center for Infectious Diseases"/>
            <person name="Earl A."/>
            <person name="Manson A."/>
            <person name="Schwartman J."/>
            <person name="Gilmore M."/>
            <person name="Abouelleil A."/>
            <person name="Cao P."/>
            <person name="Chapman S."/>
            <person name="Cusick C."/>
            <person name="Shea T."/>
            <person name="Young S."/>
            <person name="Neafsey D."/>
            <person name="Nusbaum C."/>
            <person name="Birren B."/>
        </authorList>
    </citation>
    <scope>NUCLEOTIDE SEQUENCE [LARGE SCALE GENOMIC DNA]</scope>
    <source>
        <strain evidence="1">9E7_DIV0242</strain>
    </source>
</reference>
<evidence type="ECO:0000313" key="1">
    <source>
        <dbReference type="EMBL" id="OTP18605.1"/>
    </source>
</evidence>
<dbReference type="AlphaFoldDB" id="A0A242KBQ5"/>
<protein>
    <submittedName>
        <fullName evidence="2">Aminoglycoside 6-adenylyltransferase</fullName>
    </submittedName>
</protein>
<evidence type="ECO:0000313" key="2">
    <source>
        <dbReference type="EMBL" id="WYJ88666.1"/>
    </source>
</evidence>
<dbReference type="OrthoDB" id="9776406at2"/>
<dbReference type="Gene3D" id="3.30.460.10">
    <property type="entry name" value="Beta Polymerase, domain 2"/>
    <property type="match status" value="1"/>
</dbReference>
<sequence>MQEPVMTQLMDFFESNDDLKIFSMNGSKTNTNIPDDIFKDYDVVFFTDNVSKYKIDSSFLEQFGEILLFTEPEIEAVDPLFPQGNGYIYLVQYTNGVRIDVQFRSLDQLETYLKEDSLTQLIADKEGLVTKAPLPNDSDYWLKPPTKTTFEASVKEFWWEMNNTLKATLRGELLLAQFYLALTREELILLMTWTLAHEHGYERNYGKKYTGILKYLSDEERQLLMGTFDTGSTEKIYHSLKQMKKLEEDYLPVLGEACGFDYQDLISLNEVPAKYLNSKNQQELAAYFES</sequence>
<proteinExistence type="predicted"/>
<name>A0A242KBQ5_9ENTE</name>
<evidence type="ECO:0000313" key="3">
    <source>
        <dbReference type="Proteomes" id="UP000195141"/>
    </source>
</evidence>
<gene>
    <name evidence="2" type="ORF">A5888_000385</name>
    <name evidence="1" type="ORF">A5888_000419</name>
</gene>
<dbReference type="InterPro" id="IPR043519">
    <property type="entry name" value="NT_sf"/>
</dbReference>
<reference evidence="2" key="2">
    <citation type="submission" date="2017-05" db="EMBL/GenBank/DDBJ databases">
        <authorList>
            <consortium name="The Broad Institute Genomics Platform"/>
            <consortium name="The Broad Institute Genomic Center for Infectious Diseases"/>
            <person name="Earl A."/>
            <person name="Manson A."/>
            <person name="Schwartman J."/>
            <person name="Gilmore M."/>
            <person name="Abouelleil A."/>
            <person name="Cao P."/>
            <person name="Chapman S."/>
            <person name="Cusick C."/>
            <person name="Shea T."/>
            <person name="Young S."/>
            <person name="Neafsey D."/>
            <person name="Nusbaum C."/>
            <person name="Birren B."/>
        </authorList>
    </citation>
    <scope>NUCLEOTIDE SEQUENCE</scope>
    <source>
        <strain evidence="2">9E7_DIV0242</strain>
    </source>
</reference>
<dbReference type="RefSeq" id="WP_086347576.1">
    <property type="nucleotide sequence ID" value="NZ_CP147247.1"/>
</dbReference>
<keyword evidence="3" id="KW-1185">Reference proteome</keyword>
<dbReference type="Pfam" id="PF04439">
    <property type="entry name" value="Adenyl_transf"/>
    <property type="match status" value="1"/>
</dbReference>